<feature type="region of interest" description="Disordered" evidence="7">
    <location>
        <begin position="1"/>
        <end position="29"/>
    </location>
</feature>
<comment type="similarity">
    <text evidence="2">Belongs to the polysaccharide synthase family.</text>
</comment>
<dbReference type="PANTHER" id="PTHR30250:SF10">
    <property type="entry name" value="LIPOPOLYSACCHARIDE BIOSYNTHESIS PROTEIN WZXC"/>
    <property type="match status" value="1"/>
</dbReference>
<reference evidence="9 10" key="1">
    <citation type="submission" date="2019-07" db="EMBL/GenBank/DDBJ databases">
        <title>Whole genome shotgun sequence of Cellulomonas aerilata NBRC 106308.</title>
        <authorList>
            <person name="Hosoyama A."/>
            <person name="Uohara A."/>
            <person name="Ohji S."/>
            <person name="Ichikawa N."/>
        </authorList>
    </citation>
    <scope>NUCLEOTIDE SEQUENCE [LARGE SCALE GENOMIC DNA]</scope>
    <source>
        <strain evidence="9 10">NBRC 106308</strain>
    </source>
</reference>
<dbReference type="EMBL" id="BJYY01000014">
    <property type="protein sequence ID" value="GEO34638.1"/>
    <property type="molecule type" value="Genomic_DNA"/>
</dbReference>
<dbReference type="InterPro" id="IPR050833">
    <property type="entry name" value="Poly_Biosynth_Transport"/>
</dbReference>
<evidence type="ECO:0000256" key="4">
    <source>
        <dbReference type="ARBA" id="ARBA00022692"/>
    </source>
</evidence>
<feature type="transmembrane region" description="Helical" evidence="8">
    <location>
        <begin position="315"/>
        <end position="333"/>
    </location>
</feature>
<feature type="transmembrane region" description="Helical" evidence="8">
    <location>
        <begin position="137"/>
        <end position="155"/>
    </location>
</feature>
<dbReference type="RefSeq" id="WP_146904571.1">
    <property type="nucleotide sequence ID" value="NZ_BAAARM010000004.1"/>
</dbReference>
<evidence type="ECO:0000313" key="9">
    <source>
        <dbReference type="EMBL" id="GEO34638.1"/>
    </source>
</evidence>
<keyword evidence="5 8" id="KW-1133">Transmembrane helix</keyword>
<feature type="transmembrane region" description="Helical" evidence="8">
    <location>
        <begin position="408"/>
        <end position="426"/>
    </location>
</feature>
<dbReference type="GO" id="GO:0005886">
    <property type="term" value="C:plasma membrane"/>
    <property type="evidence" value="ECO:0007669"/>
    <property type="project" value="UniProtKB-SubCell"/>
</dbReference>
<gene>
    <name evidence="9" type="ORF">CAE01nite_23630</name>
</gene>
<keyword evidence="6 8" id="KW-0472">Membrane</keyword>
<evidence type="ECO:0000256" key="6">
    <source>
        <dbReference type="ARBA" id="ARBA00023136"/>
    </source>
</evidence>
<feature type="transmembrane region" description="Helical" evidence="8">
    <location>
        <begin position="108"/>
        <end position="131"/>
    </location>
</feature>
<feature type="transmembrane region" description="Helical" evidence="8">
    <location>
        <begin position="438"/>
        <end position="462"/>
    </location>
</feature>
<comment type="caution">
    <text evidence="9">The sequence shown here is derived from an EMBL/GenBank/DDBJ whole genome shotgun (WGS) entry which is preliminary data.</text>
</comment>
<evidence type="ECO:0000256" key="3">
    <source>
        <dbReference type="ARBA" id="ARBA00022475"/>
    </source>
</evidence>
<evidence type="ECO:0000256" key="7">
    <source>
        <dbReference type="SAM" id="MobiDB-lite"/>
    </source>
</evidence>
<dbReference type="AlphaFoldDB" id="A0A512DDU1"/>
<dbReference type="PANTHER" id="PTHR30250">
    <property type="entry name" value="PST FAMILY PREDICTED COLANIC ACID TRANSPORTER"/>
    <property type="match status" value="1"/>
</dbReference>
<dbReference type="Proteomes" id="UP000321181">
    <property type="component" value="Unassembled WGS sequence"/>
</dbReference>
<feature type="transmembrane region" description="Helical" evidence="8">
    <location>
        <begin position="68"/>
        <end position="87"/>
    </location>
</feature>
<feature type="transmembrane region" description="Helical" evidence="8">
    <location>
        <begin position="468"/>
        <end position="490"/>
    </location>
</feature>
<dbReference type="OrthoDB" id="9770347at2"/>
<sequence>MTEPDATRPDVGRTDVSEAAAPAGAGSRGLGQRAARGAFVTLGGQAARIVLQLVSVVVLARLLDPHDYGILAMVLAVIGVGEIFRDFGLSNAAVQAKSLSTGQRDNLFWTNAGIGLVLAAIAFAISVPLAALYGEPALVDVTRVLAVTFLLNGLATQFRADLVRRLQFRRLAVVDVTAPAVGLTLAALAALSGWGLWALVAQQVAQSLVLLLGLVAAARWLPGRPRRGEPMAGLLRFGWDMVGSQLVGYAANNVDSLLIGVRFGAGPLGVYNRAFQLLMSPLTQLRAPSTTVALPVLSRLADEPRRYGEFVRRGQLALGYSLVAGLGFVVGAAEPITDLFLGARWEAVTPLLRLLAVAGACQTLAYVGYWVYLSRGLTRALLRYSLVAALIKITCVAVGSLWGVQGTAAGYALAAAIEWPLSLAWLSRLTPAYPGRALALGALRILAMSAAGALAGAGVTTAMAGAPAVLQVLAAAGSTVVVYAVATALVPAVRSDIRGVLDVARLATRRTVPA</sequence>
<name>A0A512DDU1_9CELL</name>
<keyword evidence="3" id="KW-1003">Cell membrane</keyword>
<protein>
    <submittedName>
        <fullName evidence="9">Lipopolysaccharide biosynthesis protein</fullName>
    </submittedName>
</protein>
<comment type="subcellular location">
    <subcellularLocation>
        <location evidence="1">Cell membrane</location>
        <topology evidence="1">Multi-pass membrane protein</topology>
    </subcellularLocation>
</comment>
<evidence type="ECO:0000256" key="8">
    <source>
        <dbReference type="SAM" id="Phobius"/>
    </source>
</evidence>
<accession>A0A512DDU1</accession>
<evidence type="ECO:0000313" key="10">
    <source>
        <dbReference type="Proteomes" id="UP000321181"/>
    </source>
</evidence>
<feature type="transmembrane region" description="Helical" evidence="8">
    <location>
        <begin position="176"/>
        <end position="197"/>
    </location>
</feature>
<feature type="transmembrane region" description="Helical" evidence="8">
    <location>
        <begin position="203"/>
        <end position="221"/>
    </location>
</feature>
<evidence type="ECO:0000256" key="2">
    <source>
        <dbReference type="ARBA" id="ARBA00007430"/>
    </source>
</evidence>
<feature type="transmembrane region" description="Helical" evidence="8">
    <location>
        <begin position="353"/>
        <end position="372"/>
    </location>
</feature>
<feature type="transmembrane region" description="Helical" evidence="8">
    <location>
        <begin position="384"/>
        <end position="402"/>
    </location>
</feature>
<feature type="transmembrane region" description="Helical" evidence="8">
    <location>
        <begin position="38"/>
        <end position="62"/>
    </location>
</feature>
<keyword evidence="10" id="KW-1185">Reference proteome</keyword>
<evidence type="ECO:0000256" key="1">
    <source>
        <dbReference type="ARBA" id="ARBA00004651"/>
    </source>
</evidence>
<keyword evidence="4 8" id="KW-0812">Transmembrane</keyword>
<organism evidence="9 10">
    <name type="scientific">Cellulomonas aerilata</name>
    <dbReference type="NCBI Taxonomy" id="515326"/>
    <lineage>
        <taxon>Bacteria</taxon>
        <taxon>Bacillati</taxon>
        <taxon>Actinomycetota</taxon>
        <taxon>Actinomycetes</taxon>
        <taxon>Micrococcales</taxon>
        <taxon>Cellulomonadaceae</taxon>
        <taxon>Cellulomonas</taxon>
    </lineage>
</organism>
<dbReference type="CDD" id="cd13127">
    <property type="entry name" value="MATE_tuaB_like"/>
    <property type="match status" value="1"/>
</dbReference>
<feature type="compositionally biased region" description="Basic and acidic residues" evidence="7">
    <location>
        <begin position="1"/>
        <end position="16"/>
    </location>
</feature>
<dbReference type="Pfam" id="PF13440">
    <property type="entry name" value="Polysacc_synt_3"/>
    <property type="match status" value="1"/>
</dbReference>
<proteinExistence type="inferred from homology"/>
<evidence type="ECO:0000256" key="5">
    <source>
        <dbReference type="ARBA" id="ARBA00022989"/>
    </source>
</evidence>